<evidence type="ECO:0000313" key="2">
    <source>
        <dbReference type="Proteomes" id="UP000248889"/>
    </source>
</evidence>
<dbReference type="InterPro" id="IPR011989">
    <property type="entry name" value="ARM-like"/>
</dbReference>
<keyword evidence="2" id="KW-1185">Reference proteome</keyword>
<evidence type="ECO:0008006" key="3">
    <source>
        <dbReference type="Google" id="ProtNLM"/>
    </source>
</evidence>
<dbReference type="AlphaFoldDB" id="A0A2X0IK78"/>
<dbReference type="Proteomes" id="UP000248889">
    <property type="component" value="Unassembled WGS sequence"/>
</dbReference>
<proteinExistence type="predicted"/>
<evidence type="ECO:0000313" key="1">
    <source>
        <dbReference type="EMBL" id="RAG83781.1"/>
    </source>
</evidence>
<dbReference type="SUPFAM" id="SSF48371">
    <property type="entry name" value="ARM repeat"/>
    <property type="match status" value="1"/>
</dbReference>
<protein>
    <recommendedName>
        <fullName evidence="3">HEAT repeat domain-containing protein</fullName>
    </recommendedName>
</protein>
<dbReference type="SMART" id="SM00567">
    <property type="entry name" value="EZ_HEAT"/>
    <property type="match status" value="3"/>
</dbReference>
<gene>
    <name evidence="1" type="ORF">DN069_20270</name>
</gene>
<organism evidence="1 2">
    <name type="scientific">Streptacidiphilus pinicola</name>
    <dbReference type="NCBI Taxonomy" id="2219663"/>
    <lineage>
        <taxon>Bacteria</taxon>
        <taxon>Bacillati</taxon>
        <taxon>Actinomycetota</taxon>
        <taxon>Actinomycetes</taxon>
        <taxon>Kitasatosporales</taxon>
        <taxon>Streptomycetaceae</taxon>
        <taxon>Streptacidiphilus</taxon>
    </lineage>
</organism>
<name>A0A2X0IK78_9ACTN</name>
<sequence length="626" mass="67073">MTPGGTAFEPDQLVDAWLAAALADPRGSAYGDARSALFTAVREERNGPVARLLFGYCEHPDAEARCRTLQLLNDMSWGAQPWHVAAEHARSCLADPDGTVRRSAAWLLATADPEHALDMVREPDSPLDPVARLALVEAMFSSHGDLTGDAATTLAESLRTDPDEAVRLRAALAAVRVAPEEQWPMWEDLALSCLPSAGERLGGPGSKLAVRPGWWWSLALVRQDREEAAYSWASRLVAHPSSVARLAGADIARGALRRWRGAPDRLCLPLSAAVGDIDARVRSEAVSSICASLDASRLCVDVLAAVLEDPGIRTEAAMGLGRVGDQRAAAVLSGLVRTGFMARGFVEAVEGVIPPSTDPALWVDAAREALRAADKHCPENRWHTGCPLAGALAAAVSLGAAAAPLVPELVALVDTSVSSSQTCRSWVRRRALDVLAALGPAASSAAPALLRCLEREDLADTCAAVLLAVTGERTHAERRLDQLPDTVRAMRRVLPLMERLHLYGGLAPRHAERLSRMAQDPRRLHPRAMRLLWNVQGPGVAPLLLDLLPDYLTDDVFGLETCALLGDMGPFAQQVVPVIEALAHRCTRIGVNTGDEDEELRIDEHIARAARSALERLSPAHGASQC</sequence>
<dbReference type="EMBL" id="QKYN01000077">
    <property type="protein sequence ID" value="RAG83781.1"/>
    <property type="molecule type" value="Genomic_DNA"/>
</dbReference>
<reference evidence="1 2" key="1">
    <citation type="submission" date="2018-06" db="EMBL/GenBank/DDBJ databases">
        <title>Streptacidiphilus pinicola sp. nov., isolated from pine grove soil.</title>
        <authorList>
            <person name="Roh S.G."/>
            <person name="Park S."/>
            <person name="Kim M.-K."/>
            <person name="Yun B.-R."/>
            <person name="Park J."/>
            <person name="Kim M.J."/>
            <person name="Kim Y.S."/>
            <person name="Kim S.B."/>
        </authorList>
    </citation>
    <scope>NUCLEOTIDE SEQUENCE [LARGE SCALE GENOMIC DNA]</scope>
    <source>
        <strain evidence="1 2">MMS16-CNU450</strain>
    </source>
</reference>
<dbReference type="InterPro" id="IPR016024">
    <property type="entry name" value="ARM-type_fold"/>
</dbReference>
<accession>A0A2X0IK78</accession>
<comment type="caution">
    <text evidence="1">The sequence shown here is derived from an EMBL/GenBank/DDBJ whole genome shotgun (WGS) entry which is preliminary data.</text>
</comment>
<dbReference type="InterPro" id="IPR004155">
    <property type="entry name" value="PBS_lyase_HEAT"/>
</dbReference>
<dbReference type="Gene3D" id="1.25.10.10">
    <property type="entry name" value="Leucine-rich Repeat Variant"/>
    <property type="match status" value="2"/>
</dbReference>